<keyword evidence="5" id="KW-1185">Reference proteome</keyword>
<dbReference type="InterPro" id="IPR015943">
    <property type="entry name" value="WD40/YVTN_repeat-like_dom_sf"/>
</dbReference>
<dbReference type="EMBL" id="JAIWYP010000006">
    <property type="protein sequence ID" value="KAH3804913.1"/>
    <property type="molecule type" value="Genomic_DNA"/>
</dbReference>
<organism evidence="4 5">
    <name type="scientific">Dreissena polymorpha</name>
    <name type="common">Zebra mussel</name>
    <name type="synonym">Mytilus polymorpha</name>
    <dbReference type="NCBI Taxonomy" id="45954"/>
    <lineage>
        <taxon>Eukaryota</taxon>
        <taxon>Metazoa</taxon>
        <taxon>Spiralia</taxon>
        <taxon>Lophotrochozoa</taxon>
        <taxon>Mollusca</taxon>
        <taxon>Bivalvia</taxon>
        <taxon>Autobranchia</taxon>
        <taxon>Heteroconchia</taxon>
        <taxon>Euheterodonta</taxon>
        <taxon>Imparidentia</taxon>
        <taxon>Neoheterodontei</taxon>
        <taxon>Myida</taxon>
        <taxon>Dreissenoidea</taxon>
        <taxon>Dreissenidae</taxon>
        <taxon>Dreissena</taxon>
    </lineage>
</organism>
<dbReference type="SMART" id="SM00320">
    <property type="entry name" value="WD40"/>
    <property type="match status" value="7"/>
</dbReference>
<evidence type="ECO:0000256" key="3">
    <source>
        <dbReference type="PROSITE-ProRule" id="PRU00221"/>
    </source>
</evidence>
<protein>
    <recommendedName>
        <fullName evidence="6">WD repeat-containing protein 53</fullName>
    </recommendedName>
</protein>
<dbReference type="PROSITE" id="PS50294">
    <property type="entry name" value="WD_REPEATS_REGION"/>
    <property type="match status" value="1"/>
</dbReference>
<evidence type="ECO:0000256" key="1">
    <source>
        <dbReference type="ARBA" id="ARBA00022574"/>
    </source>
</evidence>
<reference evidence="4" key="1">
    <citation type="journal article" date="2019" name="bioRxiv">
        <title>The Genome of the Zebra Mussel, Dreissena polymorpha: A Resource for Invasive Species Research.</title>
        <authorList>
            <person name="McCartney M.A."/>
            <person name="Auch B."/>
            <person name="Kono T."/>
            <person name="Mallez S."/>
            <person name="Zhang Y."/>
            <person name="Obille A."/>
            <person name="Becker A."/>
            <person name="Abrahante J.E."/>
            <person name="Garbe J."/>
            <person name="Badalamenti J.P."/>
            <person name="Herman A."/>
            <person name="Mangelson H."/>
            <person name="Liachko I."/>
            <person name="Sullivan S."/>
            <person name="Sone E.D."/>
            <person name="Koren S."/>
            <person name="Silverstein K.A.T."/>
            <person name="Beckman K.B."/>
            <person name="Gohl D.M."/>
        </authorList>
    </citation>
    <scope>NUCLEOTIDE SEQUENCE</scope>
    <source>
        <strain evidence="4">Duluth1</strain>
        <tissue evidence="4">Whole animal</tissue>
    </source>
</reference>
<dbReference type="PANTHER" id="PTHR44666:SF1">
    <property type="entry name" value="WD REPEAT-CONTAINING PROTEIN 53"/>
    <property type="match status" value="1"/>
</dbReference>
<dbReference type="InterPro" id="IPR036322">
    <property type="entry name" value="WD40_repeat_dom_sf"/>
</dbReference>
<evidence type="ECO:0000313" key="4">
    <source>
        <dbReference type="EMBL" id="KAH3804913.1"/>
    </source>
</evidence>
<evidence type="ECO:0000256" key="2">
    <source>
        <dbReference type="ARBA" id="ARBA00022737"/>
    </source>
</evidence>
<dbReference type="Gene3D" id="2.130.10.10">
    <property type="entry name" value="YVTN repeat-like/Quinoprotein amine dehydrogenase"/>
    <property type="match status" value="2"/>
</dbReference>
<comment type="caution">
    <text evidence="4">The sequence shown here is derived from an EMBL/GenBank/DDBJ whole genome shotgun (WGS) entry which is preliminary data.</text>
</comment>
<reference evidence="4" key="2">
    <citation type="submission" date="2020-11" db="EMBL/GenBank/DDBJ databases">
        <authorList>
            <person name="McCartney M.A."/>
            <person name="Auch B."/>
            <person name="Kono T."/>
            <person name="Mallez S."/>
            <person name="Becker A."/>
            <person name="Gohl D.M."/>
            <person name="Silverstein K.A.T."/>
            <person name="Koren S."/>
            <person name="Bechman K.B."/>
            <person name="Herman A."/>
            <person name="Abrahante J.E."/>
            <person name="Garbe J."/>
        </authorList>
    </citation>
    <scope>NUCLEOTIDE SEQUENCE</scope>
    <source>
        <strain evidence="4">Duluth1</strain>
        <tissue evidence="4">Whole animal</tissue>
    </source>
</reference>
<keyword evidence="1 3" id="KW-0853">WD repeat</keyword>
<proteinExistence type="predicted"/>
<accession>A0A9D4FXG2</accession>
<keyword evidence="2" id="KW-0677">Repeat</keyword>
<dbReference type="SUPFAM" id="SSF50978">
    <property type="entry name" value="WD40 repeat-like"/>
    <property type="match status" value="1"/>
</dbReference>
<dbReference type="Pfam" id="PF00400">
    <property type="entry name" value="WD40"/>
    <property type="match status" value="2"/>
</dbReference>
<name>A0A9D4FXG2_DREPO</name>
<dbReference type="PROSITE" id="PS00678">
    <property type="entry name" value="WD_REPEATS_1"/>
    <property type="match status" value="1"/>
</dbReference>
<feature type="repeat" description="WD" evidence="3">
    <location>
        <begin position="243"/>
        <end position="283"/>
    </location>
</feature>
<sequence length="348" mass="38830">MAHAEAAFSKLQGGHSDGVLCVDSNSDGSRIISGAEGVELCIWSSDCQLVHKLHSPDEDSACTSVCISKQNDNMFYAAIGTVVKVFDVRNMQSSVESFQFNEEEVNQIVLDEKEHYLAACDDTGEVKIISLQEKRLYKTLRRKHTNICATVCFRSKKPWEIFSGGMDCNLIHWDFSRPKTLNQFNMQELHDAPSELGAYMVNPPFVHHLSMSSDSHFLACALENGYISIFDSSKKNISEFCTLHAHTQGVSQVVFIGNTKLVTGGNDSVIRLWDLAKMHETESFEVQSTNGHAAPLHNRNSEITSHCCTGEIQHNSKINWLKCFTENGSHFLLVADQTNSITLMPIHV</sequence>
<dbReference type="InterPro" id="IPR001680">
    <property type="entry name" value="WD40_rpt"/>
</dbReference>
<dbReference type="InterPro" id="IPR019775">
    <property type="entry name" value="WD40_repeat_CS"/>
</dbReference>
<evidence type="ECO:0000313" key="5">
    <source>
        <dbReference type="Proteomes" id="UP000828390"/>
    </source>
</evidence>
<dbReference type="AlphaFoldDB" id="A0A9D4FXG2"/>
<dbReference type="Proteomes" id="UP000828390">
    <property type="component" value="Unassembled WGS sequence"/>
</dbReference>
<evidence type="ECO:0008006" key="6">
    <source>
        <dbReference type="Google" id="ProtNLM"/>
    </source>
</evidence>
<dbReference type="OrthoDB" id="2161379at2759"/>
<dbReference type="InterPro" id="IPR042453">
    <property type="entry name" value="WDR53"/>
</dbReference>
<dbReference type="PROSITE" id="PS50082">
    <property type="entry name" value="WD_REPEATS_2"/>
    <property type="match status" value="1"/>
</dbReference>
<dbReference type="PANTHER" id="PTHR44666">
    <property type="entry name" value="WD REPEAT-CONTAINING PROTEIN 53"/>
    <property type="match status" value="1"/>
</dbReference>
<gene>
    <name evidence="4" type="ORF">DPMN_133206</name>
</gene>